<sequence>MQLQASPLILPTTKKMQFLDYVPLFCLFADVAFGGSLIIINNHDQCMMWSESNYGCTGYSSPFARLDGTNCSSFTVNGTQINNETLKLDLCGTIGGQQVAWVNVKKDGTVSFLNQQGATATCSLDDEFNVGSKCSVTDTGPSRSATTVPVSRQTSATTPITSQSGASSSDRGLSSTLIQASTSISLISQSEASSSAELVVSISGSSSVAGCSCIPVNT</sequence>
<evidence type="ECO:0000313" key="3">
    <source>
        <dbReference type="EMBL" id="KAJ6057029.1"/>
    </source>
</evidence>
<evidence type="ECO:0000313" key="4">
    <source>
        <dbReference type="Proteomes" id="UP001219568"/>
    </source>
</evidence>
<keyword evidence="2" id="KW-1133">Transmembrane helix</keyword>
<feature type="region of interest" description="Disordered" evidence="1">
    <location>
        <begin position="141"/>
        <end position="173"/>
    </location>
</feature>
<proteinExistence type="predicted"/>
<comment type="caution">
    <text evidence="3">The sequence shown here is derived from an EMBL/GenBank/DDBJ whole genome shotgun (WGS) entry which is preliminary data.</text>
</comment>
<dbReference type="EMBL" id="JAQJZL010000001">
    <property type="protein sequence ID" value="KAJ6057029.1"/>
    <property type="molecule type" value="Genomic_DNA"/>
</dbReference>
<keyword evidence="2" id="KW-0472">Membrane</keyword>
<keyword evidence="2" id="KW-0812">Transmembrane</keyword>
<reference evidence="3" key="2">
    <citation type="submission" date="2023-01" db="EMBL/GenBank/DDBJ databases">
        <authorList>
            <person name="Petersen C."/>
        </authorList>
    </citation>
    <scope>NUCLEOTIDE SEQUENCE</scope>
    <source>
        <strain evidence="3">IBT 15450</strain>
    </source>
</reference>
<gene>
    <name evidence="3" type="ORF">N7460_000303</name>
</gene>
<reference evidence="3" key="1">
    <citation type="journal article" date="2023" name="IMA Fungus">
        <title>Comparative genomic study of the Penicillium genus elucidates a diverse pangenome and 15 lateral gene transfer events.</title>
        <authorList>
            <person name="Petersen C."/>
            <person name="Sorensen T."/>
            <person name="Nielsen M.R."/>
            <person name="Sondergaard T.E."/>
            <person name="Sorensen J.L."/>
            <person name="Fitzpatrick D.A."/>
            <person name="Frisvad J.C."/>
            <person name="Nielsen K.L."/>
        </authorList>
    </citation>
    <scope>NUCLEOTIDE SEQUENCE</scope>
    <source>
        <strain evidence="3">IBT 15450</strain>
    </source>
</reference>
<keyword evidence="4" id="KW-1185">Reference proteome</keyword>
<protein>
    <submittedName>
        <fullName evidence="3">Uncharacterized protein</fullName>
    </submittedName>
</protein>
<dbReference type="AlphaFoldDB" id="A0AAD6IP86"/>
<evidence type="ECO:0000256" key="2">
    <source>
        <dbReference type="SAM" id="Phobius"/>
    </source>
</evidence>
<organism evidence="3 4">
    <name type="scientific">Penicillium canescens</name>
    <dbReference type="NCBI Taxonomy" id="5083"/>
    <lineage>
        <taxon>Eukaryota</taxon>
        <taxon>Fungi</taxon>
        <taxon>Dikarya</taxon>
        <taxon>Ascomycota</taxon>
        <taxon>Pezizomycotina</taxon>
        <taxon>Eurotiomycetes</taxon>
        <taxon>Eurotiomycetidae</taxon>
        <taxon>Eurotiales</taxon>
        <taxon>Aspergillaceae</taxon>
        <taxon>Penicillium</taxon>
    </lineage>
</organism>
<feature type="compositionally biased region" description="Polar residues" evidence="1">
    <location>
        <begin position="141"/>
        <end position="161"/>
    </location>
</feature>
<evidence type="ECO:0000256" key="1">
    <source>
        <dbReference type="SAM" id="MobiDB-lite"/>
    </source>
</evidence>
<feature type="compositionally biased region" description="Low complexity" evidence="1">
    <location>
        <begin position="162"/>
        <end position="173"/>
    </location>
</feature>
<feature type="transmembrane region" description="Helical" evidence="2">
    <location>
        <begin position="21"/>
        <end position="40"/>
    </location>
</feature>
<name>A0AAD6IP86_PENCN</name>
<accession>A0AAD6IP86</accession>
<dbReference type="Proteomes" id="UP001219568">
    <property type="component" value="Unassembled WGS sequence"/>
</dbReference>